<evidence type="ECO:0000256" key="3">
    <source>
        <dbReference type="ARBA" id="ARBA00022679"/>
    </source>
</evidence>
<feature type="domain" description="Glycosyl transferase family 25" evidence="6">
    <location>
        <begin position="123"/>
        <end position="314"/>
    </location>
</feature>
<organism evidence="7 8">
    <name type="scientific">Monosiga brevicollis</name>
    <name type="common">Choanoflagellate</name>
    <dbReference type="NCBI Taxonomy" id="81824"/>
    <lineage>
        <taxon>Eukaryota</taxon>
        <taxon>Choanoflagellata</taxon>
        <taxon>Craspedida</taxon>
        <taxon>Salpingoecidae</taxon>
        <taxon>Monosiga</taxon>
    </lineage>
</organism>
<gene>
    <name evidence="7" type="ORF">MONBRDRAFT_39358</name>
</gene>
<dbReference type="InterPro" id="IPR050757">
    <property type="entry name" value="Collagen_mod_GT25"/>
</dbReference>
<dbReference type="GO" id="GO:0016740">
    <property type="term" value="F:transferase activity"/>
    <property type="evidence" value="ECO:0007669"/>
    <property type="project" value="UniProtKB-KW"/>
</dbReference>
<feature type="region of interest" description="Disordered" evidence="4">
    <location>
        <begin position="371"/>
        <end position="429"/>
    </location>
</feature>
<name>A9VE18_MONBE</name>
<feature type="chain" id="PRO_5002745405" description="Glycosyl transferase family 25 domain-containing protein" evidence="5">
    <location>
        <begin position="25"/>
        <end position="663"/>
    </location>
</feature>
<feature type="signal peptide" evidence="5">
    <location>
        <begin position="1"/>
        <end position="24"/>
    </location>
</feature>
<evidence type="ECO:0000313" key="8">
    <source>
        <dbReference type="Proteomes" id="UP000001357"/>
    </source>
</evidence>
<dbReference type="InterPro" id="IPR002654">
    <property type="entry name" value="Glyco_trans_25"/>
</dbReference>
<evidence type="ECO:0000256" key="2">
    <source>
        <dbReference type="ARBA" id="ARBA00022676"/>
    </source>
</evidence>
<dbReference type="KEGG" id="mbr:MONBRDRAFT_39358"/>
<accession>A9VE18</accession>
<keyword evidence="8" id="KW-1185">Reference proteome</keyword>
<evidence type="ECO:0000259" key="6">
    <source>
        <dbReference type="Pfam" id="PF01755"/>
    </source>
</evidence>
<proteinExistence type="inferred from homology"/>
<evidence type="ECO:0000256" key="1">
    <source>
        <dbReference type="ARBA" id="ARBA00006721"/>
    </source>
</evidence>
<keyword evidence="3" id="KW-0808">Transferase</keyword>
<evidence type="ECO:0000256" key="5">
    <source>
        <dbReference type="SAM" id="SignalP"/>
    </source>
</evidence>
<dbReference type="PANTHER" id="PTHR10730:SF53">
    <property type="entry name" value="GLYCOSYLTRANSFERASE 25 FAMILY MEMBER"/>
    <property type="match status" value="1"/>
</dbReference>
<sequence>MRSGGVGWVRGMWLLLAWVGWVAGSELSAQGHNEALCPNNTVVETVTQCAKASDSFLACVAARGGGNAVQCDCILKHDDVQACIGPCLPNVYNILCARPWQPHVSKYLTYFPQRPLLEGIDGVYVINLRRRPDRLHGFLQRSNVDPDSIHIFSAFDKRELAWSQSLRRLFAGNRFHSRRAVIAKALSHFTLWRHIATSEQQYHLILEDDVQLAHDFVARWNAQIQHAFPSDADVVFLGGLSSGNRAYYSQASTLRRVSRHFNLHEPTTLFHADWDPELDQGDATTPTRAFHYRPCAYILSSRAAQSLVQLVSKKGFRYSPDIMLLKAMRQWDQVYALHPLAANEPPVDFTMAHGRDSDVEFDLAVLPEPQTEPTIERASPEPVADPSVAIPSQAEPASAKTEPSIAAPPVPPSLQSASDAAEPAETSSTSMFSADLQSSAWPVTSGQVTLSFIGLQSDEERRAAFEANLRQAGISMFWHVGTDGSSLMMDKLFERNVVAVPLTSRQRGDVGRTLSHMLLHEKLHKLPASNGEIVAHAVFEDDAILPPNFPTLLERALERLGRSDWDLFSFHCAAACTKPPTSSAYPVPAPRAECNISPMAYLVNSKAVGRLFQYLLPIRRDLSQTLINEQFLQEFKVFCAGHDLQLEFNSRFPSIRTSKNVKM</sequence>
<dbReference type="CDD" id="cd06532">
    <property type="entry name" value="Glyco_transf_25"/>
    <property type="match status" value="1"/>
</dbReference>
<dbReference type="AlphaFoldDB" id="A9VE18"/>
<dbReference type="STRING" id="81824.A9VE18"/>
<reference evidence="7 8" key="1">
    <citation type="journal article" date="2008" name="Nature">
        <title>The genome of the choanoflagellate Monosiga brevicollis and the origin of metazoans.</title>
        <authorList>
            <consortium name="JGI Sequencing"/>
            <person name="King N."/>
            <person name="Westbrook M.J."/>
            <person name="Young S.L."/>
            <person name="Kuo A."/>
            <person name="Abedin M."/>
            <person name="Chapman J."/>
            <person name="Fairclough S."/>
            <person name="Hellsten U."/>
            <person name="Isogai Y."/>
            <person name="Letunic I."/>
            <person name="Marr M."/>
            <person name="Pincus D."/>
            <person name="Putnam N."/>
            <person name="Rokas A."/>
            <person name="Wright K.J."/>
            <person name="Zuzow R."/>
            <person name="Dirks W."/>
            <person name="Good M."/>
            <person name="Goodstein D."/>
            <person name="Lemons D."/>
            <person name="Li W."/>
            <person name="Lyons J.B."/>
            <person name="Morris A."/>
            <person name="Nichols S."/>
            <person name="Richter D.J."/>
            <person name="Salamov A."/>
            <person name="Bork P."/>
            <person name="Lim W.A."/>
            <person name="Manning G."/>
            <person name="Miller W.T."/>
            <person name="McGinnis W."/>
            <person name="Shapiro H."/>
            <person name="Tjian R."/>
            <person name="Grigoriev I.V."/>
            <person name="Rokhsar D."/>
        </authorList>
    </citation>
    <scope>NUCLEOTIDE SEQUENCE [LARGE SCALE GENOMIC DNA]</scope>
    <source>
        <strain evidence="8">MX1 / ATCC 50154</strain>
    </source>
</reference>
<dbReference type="GeneID" id="5896201"/>
<dbReference type="Pfam" id="PF01755">
    <property type="entry name" value="Glyco_transf_25"/>
    <property type="match status" value="1"/>
</dbReference>
<dbReference type="OMA" id="HEEMHEC"/>
<evidence type="ECO:0000313" key="7">
    <source>
        <dbReference type="EMBL" id="EDQ84246.1"/>
    </source>
</evidence>
<dbReference type="Proteomes" id="UP000001357">
    <property type="component" value="Unassembled WGS sequence"/>
</dbReference>
<keyword evidence="2" id="KW-0328">Glycosyltransferase</keyword>
<evidence type="ECO:0000256" key="4">
    <source>
        <dbReference type="SAM" id="MobiDB-lite"/>
    </source>
</evidence>
<dbReference type="InParanoid" id="A9VE18"/>
<dbReference type="EMBL" id="CH991593">
    <property type="protein sequence ID" value="EDQ84246.1"/>
    <property type="molecule type" value="Genomic_DNA"/>
</dbReference>
<dbReference type="RefSeq" id="XP_001750970.1">
    <property type="nucleotide sequence ID" value="XM_001750918.1"/>
</dbReference>
<comment type="similarity">
    <text evidence="1">Belongs to the glycosyltransferase 25 family.</text>
</comment>
<keyword evidence="5" id="KW-0732">Signal</keyword>
<protein>
    <recommendedName>
        <fullName evidence="6">Glycosyl transferase family 25 domain-containing protein</fullName>
    </recommendedName>
</protein>
<dbReference type="PANTHER" id="PTHR10730">
    <property type="entry name" value="PROCOLLAGEN-LYSINE,2-OXOGLUTARATE 5-DIOXYGENASE/GLYCOSYLTRANSFERASE 25 FAMILY MEMBER"/>
    <property type="match status" value="1"/>
</dbReference>